<gene>
    <name evidence="3" type="ORF">ACKQTC_03785</name>
</gene>
<comment type="caution">
    <text evidence="3">The sequence shown here is derived from an EMBL/GenBank/DDBJ whole genome shotgun (WGS) entry which is preliminary data.</text>
</comment>
<dbReference type="PANTHER" id="PTHR33542">
    <property type="entry name" value="SIROHYDROCHLORIN FERROCHELATASE, CHLOROPLASTIC"/>
    <property type="match status" value="1"/>
</dbReference>
<evidence type="ECO:0000256" key="1">
    <source>
        <dbReference type="ARBA" id="ARBA00022723"/>
    </source>
</evidence>
<dbReference type="RefSeq" id="WP_408977096.1">
    <property type="nucleotide sequence ID" value="NZ_JBJUVG010000003.1"/>
</dbReference>
<dbReference type="EMBL" id="JBJUVG010000003">
    <property type="protein sequence ID" value="MFM9413482.1"/>
    <property type="molecule type" value="Genomic_DNA"/>
</dbReference>
<dbReference type="Proteomes" id="UP001631949">
    <property type="component" value="Unassembled WGS sequence"/>
</dbReference>
<evidence type="ECO:0000256" key="2">
    <source>
        <dbReference type="ARBA" id="ARBA00023239"/>
    </source>
</evidence>
<name>A0ABW9GZ83_9FIRM</name>
<dbReference type="Pfam" id="PF01903">
    <property type="entry name" value="CbiX"/>
    <property type="match status" value="1"/>
</dbReference>
<keyword evidence="1" id="KW-0479">Metal-binding</keyword>
<organism evidence="3 4">
    <name type="scientific">Peptococcus simiae</name>
    <dbReference type="NCBI Taxonomy" id="1643805"/>
    <lineage>
        <taxon>Bacteria</taxon>
        <taxon>Bacillati</taxon>
        <taxon>Bacillota</taxon>
        <taxon>Clostridia</taxon>
        <taxon>Eubacteriales</taxon>
        <taxon>Peptococcaceae</taxon>
        <taxon>Peptococcus</taxon>
    </lineage>
</organism>
<dbReference type="PANTHER" id="PTHR33542:SF3">
    <property type="entry name" value="SIROHYDROCHLORIN FERROCHELATASE, CHLOROPLASTIC"/>
    <property type="match status" value="1"/>
</dbReference>
<dbReference type="CDD" id="cd03416">
    <property type="entry name" value="CbiX_SirB_N"/>
    <property type="match status" value="1"/>
</dbReference>
<proteinExistence type="predicted"/>
<keyword evidence="2" id="KW-0456">Lyase</keyword>
<evidence type="ECO:0000313" key="4">
    <source>
        <dbReference type="Proteomes" id="UP001631949"/>
    </source>
</evidence>
<dbReference type="SUPFAM" id="SSF53800">
    <property type="entry name" value="Chelatase"/>
    <property type="match status" value="1"/>
</dbReference>
<accession>A0ABW9GZ83</accession>
<evidence type="ECO:0000313" key="3">
    <source>
        <dbReference type="EMBL" id="MFM9413482.1"/>
    </source>
</evidence>
<sequence length="139" mass="15170">MNKQGVVIFGHGSRRREGLATVTETAARFARAHPEYVTAHAFLEFAKPTLPESVVALYEQGVRTFYIIPLFLAMGTHCAKHLPDMISNLKKTYPDAGFFLAPPLGADPLLSTIVEKRVTGLVDEQTKRGDGSDESAPSL</sequence>
<dbReference type="Gene3D" id="3.40.50.1400">
    <property type="match status" value="1"/>
</dbReference>
<dbReference type="InterPro" id="IPR002762">
    <property type="entry name" value="CbiX-like"/>
</dbReference>
<dbReference type="InterPro" id="IPR050963">
    <property type="entry name" value="Sirohydro_Cobaltochel/CbiX"/>
</dbReference>
<reference evidence="3 4" key="1">
    <citation type="journal article" date="2016" name="Int. J. Syst. Evol. Microbiol.">
        <title>Peptococcus simiae sp. nov., isolated from rhesus macaque faeces and emended description of the genus Peptococcus.</title>
        <authorList>
            <person name="Shkoporov A.N."/>
            <person name="Efimov B.A."/>
            <person name="Kondova I."/>
            <person name="Ouwerling B."/>
            <person name="Chaplin A.V."/>
            <person name="Shcherbakova V.A."/>
            <person name="Langermans J.A.M."/>
        </authorList>
    </citation>
    <scope>NUCLEOTIDE SEQUENCE [LARGE SCALE GENOMIC DNA]</scope>
    <source>
        <strain evidence="3 4">M108</strain>
    </source>
</reference>
<keyword evidence="4" id="KW-1185">Reference proteome</keyword>
<protein>
    <submittedName>
        <fullName evidence="3">Sirohydrochlorin chelatase</fullName>
    </submittedName>
</protein>